<evidence type="ECO:0000313" key="1">
    <source>
        <dbReference type="EMBL" id="KHK61495.1"/>
    </source>
</evidence>
<organism evidence="1 2">
    <name type="scientific">Pseudomonas frederiksbergensis</name>
    <dbReference type="NCBI Taxonomy" id="104087"/>
    <lineage>
        <taxon>Bacteria</taxon>
        <taxon>Pseudomonadati</taxon>
        <taxon>Pseudomonadota</taxon>
        <taxon>Gammaproteobacteria</taxon>
        <taxon>Pseudomonadales</taxon>
        <taxon>Pseudomonadaceae</taxon>
        <taxon>Pseudomonas</taxon>
    </lineage>
</organism>
<dbReference type="EMBL" id="JQGJ01000032">
    <property type="protein sequence ID" value="KHK61495.1"/>
    <property type="molecule type" value="Genomic_DNA"/>
</dbReference>
<protein>
    <submittedName>
        <fullName evidence="1">Phage tail protein</fullName>
    </submittedName>
</protein>
<dbReference type="RefSeq" id="WP_039594458.1">
    <property type="nucleotide sequence ID" value="NZ_JQGJ02000029.1"/>
</dbReference>
<evidence type="ECO:0000313" key="2">
    <source>
        <dbReference type="Proteomes" id="UP000030949"/>
    </source>
</evidence>
<dbReference type="InterPro" id="IPR003458">
    <property type="entry name" value="Phage_T4_Gp38_tail_assem"/>
</dbReference>
<name>A0A0B1YSP9_9PSED</name>
<gene>
    <name evidence="1" type="ORF">JZ00_28450</name>
</gene>
<dbReference type="AlphaFoldDB" id="A0A0B1YSP9"/>
<proteinExistence type="predicted"/>
<dbReference type="Proteomes" id="UP000030949">
    <property type="component" value="Unassembled WGS sequence"/>
</dbReference>
<reference evidence="2" key="1">
    <citation type="submission" date="2015-03" db="EMBL/GenBank/DDBJ databases">
        <title>Pseudomonas frederiksbergensis hydrocarbon degrader.</title>
        <authorList>
            <person name="Brown L.M."/>
            <person name="Ruiz O.N."/>
            <person name="Mueller S."/>
            <person name="Gunasekera T.S."/>
        </authorList>
    </citation>
    <scope>NUCLEOTIDE SEQUENCE [LARGE SCALE GENOMIC DNA]</scope>
    <source>
        <strain evidence="2">SI8</strain>
    </source>
</reference>
<comment type="caution">
    <text evidence="1">The sequence shown here is derived from an EMBL/GenBank/DDBJ whole genome shotgun (WGS) entry which is preliminary data.</text>
</comment>
<dbReference type="OrthoDB" id="8596093at2"/>
<accession>A0A0B1YSP9</accession>
<sequence>MFIYLFDAAGVLSGPVELSVTPGMGIQIPGNGIQLSFELPPAQEHHSWVMVNGVPREMVDWRGLVYRKDNGALLEWTEFGELPDTYTAEPWPGSYHVWRENMWVFDEAQQRADLKREALAKRDKLLREAVQRIAPLQYAEDIGDASDQEQLALMEWKLYSVELNRIQHQAGFPTDIIWPVMPEPAA</sequence>
<dbReference type="Pfam" id="PF02413">
    <property type="entry name" value="Caudo_TAP"/>
    <property type="match status" value="1"/>
</dbReference>